<dbReference type="EMBL" id="BAABBN010000007">
    <property type="protein sequence ID" value="GAA3924523.1"/>
    <property type="molecule type" value="Genomic_DNA"/>
</dbReference>
<gene>
    <name evidence="2" type="ORF">GCM10022277_20450</name>
</gene>
<dbReference type="PANTHER" id="PTHR36114:SF1">
    <property type="entry name" value="16.7 KDA PROTEIN IN WHIE LOCUS"/>
    <property type="match status" value="1"/>
</dbReference>
<accession>A0ABP7MMA8</accession>
<proteinExistence type="predicted"/>
<dbReference type="InterPro" id="IPR013096">
    <property type="entry name" value="Cupin_2"/>
</dbReference>
<sequence length="121" mass="13358">MANLFKYAPENEFDTEERCFINELSNTASDEACSIALARVAPGVTTQVHSLKDTVERYVILEGQGRIEAGSLTGTPVRRLDTLVIPANEPQSITNTGDTDLVFLCVCTQRFKAENYLKLSD</sequence>
<name>A0ABP7MMA8_9GAMM</name>
<evidence type="ECO:0000313" key="2">
    <source>
        <dbReference type="EMBL" id="GAA3924523.1"/>
    </source>
</evidence>
<organism evidence="2 3">
    <name type="scientific">Litoribacillus peritrichatus</name>
    <dbReference type="NCBI Taxonomy" id="718191"/>
    <lineage>
        <taxon>Bacteria</taxon>
        <taxon>Pseudomonadati</taxon>
        <taxon>Pseudomonadota</taxon>
        <taxon>Gammaproteobacteria</taxon>
        <taxon>Oceanospirillales</taxon>
        <taxon>Oceanospirillaceae</taxon>
        <taxon>Litoribacillus</taxon>
    </lineage>
</organism>
<evidence type="ECO:0000313" key="3">
    <source>
        <dbReference type="Proteomes" id="UP001501565"/>
    </source>
</evidence>
<reference evidence="3" key="1">
    <citation type="journal article" date="2019" name="Int. J. Syst. Evol. Microbiol.">
        <title>The Global Catalogue of Microorganisms (GCM) 10K type strain sequencing project: providing services to taxonomists for standard genome sequencing and annotation.</title>
        <authorList>
            <consortium name="The Broad Institute Genomics Platform"/>
            <consortium name="The Broad Institute Genome Sequencing Center for Infectious Disease"/>
            <person name="Wu L."/>
            <person name="Ma J."/>
        </authorList>
    </citation>
    <scope>NUCLEOTIDE SEQUENCE [LARGE SCALE GENOMIC DNA]</scope>
    <source>
        <strain evidence="3">JCM 17551</strain>
    </source>
</reference>
<evidence type="ECO:0000259" key="1">
    <source>
        <dbReference type="Pfam" id="PF07883"/>
    </source>
</evidence>
<dbReference type="CDD" id="cd02214">
    <property type="entry name" value="cupin_MJ1618"/>
    <property type="match status" value="1"/>
</dbReference>
<dbReference type="PANTHER" id="PTHR36114">
    <property type="entry name" value="16.7 KDA PROTEIN IN WHIE LOCUS"/>
    <property type="match status" value="1"/>
</dbReference>
<keyword evidence="3" id="KW-1185">Reference proteome</keyword>
<dbReference type="Gene3D" id="2.60.120.10">
    <property type="entry name" value="Jelly Rolls"/>
    <property type="match status" value="1"/>
</dbReference>
<dbReference type="Proteomes" id="UP001501565">
    <property type="component" value="Unassembled WGS sequence"/>
</dbReference>
<dbReference type="InterPro" id="IPR011051">
    <property type="entry name" value="RmlC_Cupin_sf"/>
</dbReference>
<dbReference type="RefSeq" id="WP_344798217.1">
    <property type="nucleotide sequence ID" value="NZ_BAABBN010000007.1"/>
</dbReference>
<protein>
    <recommendedName>
        <fullName evidence="1">Cupin type-2 domain-containing protein</fullName>
    </recommendedName>
</protein>
<dbReference type="SUPFAM" id="SSF51182">
    <property type="entry name" value="RmlC-like cupins"/>
    <property type="match status" value="1"/>
</dbReference>
<dbReference type="InterPro" id="IPR014710">
    <property type="entry name" value="RmlC-like_jellyroll"/>
</dbReference>
<dbReference type="Pfam" id="PF07883">
    <property type="entry name" value="Cupin_2"/>
    <property type="match status" value="1"/>
</dbReference>
<feature type="domain" description="Cupin type-2" evidence="1">
    <location>
        <begin position="37"/>
        <end position="107"/>
    </location>
</feature>
<comment type="caution">
    <text evidence="2">The sequence shown here is derived from an EMBL/GenBank/DDBJ whole genome shotgun (WGS) entry which is preliminary data.</text>
</comment>
<dbReference type="InterPro" id="IPR052044">
    <property type="entry name" value="PKS_Associated_Protein"/>
</dbReference>